<sequence>MAKIVVTEGVRSPLLLTERGESESEATKRTKWSSSDKRYQDCSWRKGIGLRCDSGGDISDLRRWKLSVTM</sequence>
<protein>
    <submittedName>
        <fullName evidence="1">Uncharacterized protein</fullName>
    </submittedName>
</protein>
<evidence type="ECO:0000313" key="2">
    <source>
        <dbReference type="Proteomes" id="UP000236291"/>
    </source>
</evidence>
<gene>
    <name evidence="1" type="ORF">L195_g051936</name>
</gene>
<organism evidence="1 2">
    <name type="scientific">Trifolium pratense</name>
    <name type="common">Red clover</name>
    <dbReference type="NCBI Taxonomy" id="57577"/>
    <lineage>
        <taxon>Eukaryota</taxon>
        <taxon>Viridiplantae</taxon>
        <taxon>Streptophyta</taxon>
        <taxon>Embryophyta</taxon>
        <taxon>Tracheophyta</taxon>
        <taxon>Spermatophyta</taxon>
        <taxon>Magnoliopsida</taxon>
        <taxon>eudicotyledons</taxon>
        <taxon>Gunneridae</taxon>
        <taxon>Pentapetalae</taxon>
        <taxon>rosids</taxon>
        <taxon>fabids</taxon>
        <taxon>Fabales</taxon>
        <taxon>Fabaceae</taxon>
        <taxon>Papilionoideae</taxon>
        <taxon>50 kb inversion clade</taxon>
        <taxon>NPAAA clade</taxon>
        <taxon>Hologalegina</taxon>
        <taxon>IRL clade</taxon>
        <taxon>Trifolieae</taxon>
        <taxon>Trifolium</taxon>
    </lineage>
</organism>
<dbReference type="EMBL" id="ASHM01082821">
    <property type="protein sequence ID" value="PNX60449.1"/>
    <property type="molecule type" value="Genomic_DNA"/>
</dbReference>
<dbReference type="AlphaFoldDB" id="A0A2K3K2C5"/>
<accession>A0A2K3K2C5</accession>
<comment type="caution">
    <text evidence="1">The sequence shown here is derived from an EMBL/GenBank/DDBJ whole genome shotgun (WGS) entry which is preliminary data.</text>
</comment>
<reference evidence="1 2" key="2">
    <citation type="journal article" date="2017" name="Front. Plant Sci.">
        <title>Gene Classification and Mining of Molecular Markers Useful in Red Clover (Trifolium pratense) Breeding.</title>
        <authorList>
            <person name="Istvanek J."/>
            <person name="Dluhosova J."/>
            <person name="Dluhos P."/>
            <person name="Patkova L."/>
            <person name="Nedelnik J."/>
            <person name="Repkova J."/>
        </authorList>
    </citation>
    <scope>NUCLEOTIDE SEQUENCE [LARGE SCALE GENOMIC DNA]</scope>
    <source>
        <strain evidence="2">cv. Tatra</strain>
        <tissue evidence="1">Young leaves</tissue>
    </source>
</reference>
<dbReference type="Proteomes" id="UP000236291">
    <property type="component" value="Unassembled WGS sequence"/>
</dbReference>
<name>A0A2K3K2C5_TRIPR</name>
<proteinExistence type="predicted"/>
<reference evidence="1 2" key="1">
    <citation type="journal article" date="2014" name="Am. J. Bot.">
        <title>Genome assembly and annotation for red clover (Trifolium pratense; Fabaceae).</title>
        <authorList>
            <person name="Istvanek J."/>
            <person name="Jaros M."/>
            <person name="Krenek A."/>
            <person name="Repkova J."/>
        </authorList>
    </citation>
    <scope>NUCLEOTIDE SEQUENCE [LARGE SCALE GENOMIC DNA]</scope>
    <source>
        <strain evidence="2">cv. Tatra</strain>
        <tissue evidence="1">Young leaves</tissue>
    </source>
</reference>
<evidence type="ECO:0000313" key="1">
    <source>
        <dbReference type="EMBL" id="PNX60449.1"/>
    </source>
</evidence>